<proteinExistence type="predicted"/>
<dbReference type="EMBL" id="CADCXU010016577">
    <property type="protein sequence ID" value="CAB0005644.1"/>
    <property type="molecule type" value="Genomic_DNA"/>
</dbReference>
<evidence type="ECO:0000313" key="1">
    <source>
        <dbReference type="EMBL" id="CAB0005644.1"/>
    </source>
</evidence>
<organism evidence="1 2">
    <name type="scientific">Nesidiocoris tenuis</name>
    <dbReference type="NCBI Taxonomy" id="355587"/>
    <lineage>
        <taxon>Eukaryota</taxon>
        <taxon>Metazoa</taxon>
        <taxon>Ecdysozoa</taxon>
        <taxon>Arthropoda</taxon>
        <taxon>Hexapoda</taxon>
        <taxon>Insecta</taxon>
        <taxon>Pterygota</taxon>
        <taxon>Neoptera</taxon>
        <taxon>Paraneoptera</taxon>
        <taxon>Hemiptera</taxon>
        <taxon>Heteroptera</taxon>
        <taxon>Panheteroptera</taxon>
        <taxon>Cimicomorpha</taxon>
        <taxon>Miridae</taxon>
        <taxon>Dicyphina</taxon>
        <taxon>Nesidiocoris</taxon>
    </lineage>
</organism>
<dbReference type="AlphaFoldDB" id="A0A6H5GNM1"/>
<evidence type="ECO:0000313" key="2">
    <source>
        <dbReference type="Proteomes" id="UP000479000"/>
    </source>
</evidence>
<dbReference type="Gene3D" id="3.40.50.1820">
    <property type="entry name" value="alpha/beta hydrolase"/>
    <property type="match status" value="1"/>
</dbReference>
<reference evidence="1 2" key="1">
    <citation type="submission" date="2020-02" db="EMBL/GenBank/DDBJ databases">
        <authorList>
            <person name="Ferguson B K."/>
        </authorList>
    </citation>
    <scope>NUCLEOTIDE SEQUENCE [LARGE SCALE GENOMIC DNA]</scope>
</reference>
<name>A0A6H5GNM1_9HEMI</name>
<protein>
    <submittedName>
        <fullName evidence="1">Uncharacterized protein</fullName>
    </submittedName>
</protein>
<accession>A0A6H5GNM1</accession>
<dbReference type="SUPFAM" id="SSF53474">
    <property type="entry name" value="alpha/beta-Hydrolases"/>
    <property type="match status" value="1"/>
</dbReference>
<dbReference type="InterPro" id="IPR029058">
    <property type="entry name" value="AB_hydrolase_fold"/>
</dbReference>
<keyword evidence="2" id="KW-1185">Reference proteome</keyword>
<gene>
    <name evidence="1" type="ORF">NTEN_LOCUS11121</name>
</gene>
<sequence length="279" mass="31839">MPMSGTAYAFWAFAYPGDARIMAFEYAKRVGCKGDNSTAVLGCLKKRPVSLLVQGTAQYFGLWDLEPTRHLGPVSEARRPGAMTPPSPKQWKPVDLPMMVIEASGEGLLKTLHVYDSWYQKSLPAHGRRSKKYCVLLEFRLFRRTLTFAPYQRSRVPKTHVPRRIHDVPAAHHISAEAQRSRFGGVEESDQNGRQLRDPWRVSVNSEFLSSGIQLRKLVNGNRGRNLATTRSLWITRVTVWCEKAYQPKWRSSDRSARTKSFTAAQFENWWNNGNSRKG</sequence>
<dbReference type="Proteomes" id="UP000479000">
    <property type="component" value="Unassembled WGS sequence"/>
</dbReference>